<evidence type="ECO:0000313" key="1">
    <source>
        <dbReference type="EMBL" id="ABB32674.1"/>
    </source>
</evidence>
<organism evidence="1 2">
    <name type="scientific">Geobacter metallireducens (strain ATCC 53774 / DSM 7210 / GS-15)</name>
    <dbReference type="NCBI Taxonomy" id="269799"/>
    <lineage>
        <taxon>Bacteria</taxon>
        <taxon>Pseudomonadati</taxon>
        <taxon>Thermodesulfobacteriota</taxon>
        <taxon>Desulfuromonadia</taxon>
        <taxon>Geobacterales</taxon>
        <taxon>Geobacteraceae</taxon>
        <taxon>Geobacter</taxon>
    </lineage>
</organism>
<accession>Q39SV0</accession>
<keyword evidence="2" id="KW-1185">Reference proteome</keyword>
<name>Q39SV0_GEOMG</name>
<dbReference type="Proteomes" id="UP000007073">
    <property type="component" value="Chromosome"/>
</dbReference>
<reference evidence="1 2" key="1">
    <citation type="submission" date="2005-10" db="EMBL/GenBank/DDBJ databases">
        <title>Complete sequence of Geobacter metallireducens GS-15.</title>
        <authorList>
            <consortium name="US DOE Joint Genome Institute"/>
            <person name="Copeland A."/>
            <person name="Lucas S."/>
            <person name="Lapidus A."/>
            <person name="Barry K."/>
            <person name="Detter J.C."/>
            <person name="Glavina T."/>
            <person name="Hammon N."/>
            <person name="Israni S."/>
            <person name="Pitluck S."/>
            <person name="Di Bartolo G."/>
            <person name="Chain P."/>
            <person name="Schmutz J."/>
            <person name="Larimer F."/>
            <person name="Land M."/>
            <person name="Kyrpides N."/>
            <person name="Ivanova N."/>
            <person name="Richardson P."/>
        </authorList>
    </citation>
    <scope>NUCLEOTIDE SEQUENCE [LARGE SCALE GENOMIC DNA]</scope>
    <source>
        <strain evidence="2">ATCC 53774 / DSM 7210 / GS-15</strain>
    </source>
</reference>
<dbReference type="EMBL" id="CP000148">
    <property type="protein sequence ID" value="ABB32674.1"/>
    <property type="molecule type" value="Genomic_DNA"/>
</dbReference>
<proteinExistence type="predicted"/>
<dbReference type="KEGG" id="gme:Gmet_2449"/>
<dbReference type="AlphaFoldDB" id="Q39SV0"/>
<gene>
    <name evidence="1" type="ordered locus">Gmet_2449</name>
</gene>
<evidence type="ECO:0000313" key="2">
    <source>
        <dbReference type="Proteomes" id="UP000007073"/>
    </source>
</evidence>
<reference evidence="1 2" key="2">
    <citation type="journal article" date="2009" name="BMC Microbiol.">
        <title>The genome sequence of Geobacter metallireducens: features of metabolism, physiology and regulation common and dissimilar to Geobacter sulfurreducens.</title>
        <authorList>
            <person name="Aklujkar M."/>
            <person name="Krushkal J."/>
            <person name="DiBartolo G."/>
            <person name="Lapidus A."/>
            <person name="Land M.L."/>
            <person name="Lovley D.R."/>
        </authorList>
    </citation>
    <scope>NUCLEOTIDE SEQUENCE [LARGE SCALE GENOMIC DNA]</scope>
    <source>
        <strain evidence="2">ATCC 53774 / DSM 7210 / GS-15</strain>
    </source>
</reference>
<protein>
    <submittedName>
        <fullName evidence="1">Uncharacterized protein</fullName>
    </submittedName>
</protein>
<sequence>MSAIQVGTPSLGRIILLRTTQKARKPPAINNSSIVISSCTHTTNYIRENIYVFVEDFFVFPGHRPSMRDHLTCLKSGLYIELRCSCCSSKSGW</sequence>
<dbReference type="HOGENOM" id="CLU_2395511_0_0_7"/>
<dbReference type="STRING" id="269799.Gmet_2449"/>